<dbReference type="Pfam" id="PF00059">
    <property type="entry name" value="Lectin_C"/>
    <property type="match status" value="2"/>
</dbReference>
<dbReference type="KEGG" id="gsh:117351820"/>
<comment type="subcellular location">
    <subcellularLocation>
        <location evidence="1">Cell membrane</location>
        <topology evidence="1">Single-pass type II membrane protein</topology>
    </subcellularLocation>
</comment>
<evidence type="ECO:0000313" key="3">
    <source>
        <dbReference type="Proteomes" id="UP000515159"/>
    </source>
</evidence>
<dbReference type="RefSeq" id="XP_033783554.1">
    <property type="nucleotide sequence ID" value="XM_033927663.1"/>
</dbReference>
<dbReference type="GO" id="GO:0005886">
    <property type="term" value="C:plasma membrane"/>
    <property type="evidence" value="ECO:0007669"/>
    <property type="project" value="UniProtKB-SubCell"/>
</dbReference>
<gene>
    <name evidence="4" type="primary">LOC117351820</name>
</gene>
<dbReference type="PANTHER" id="PTHR45710:SF36">
    <property type="entry name" value="C-TYPE LECTIN DOMAIN-CONTAINING PROTEIN"/>
    <property type="match status" value="1"/>
</dbReference>
<dbReference type="AlphaFoldDB" id="A0A6P8PI85"/>
<dbReference type="PROSITE" id="PS50041">
    <property type="entry name" value="C_TYPE_LECTIN_2"/>
    <property type="match status" value="2"/>
</dbReference>
<dbReference type="InterPro" id="IPR016186">
    <property type="entry name" value="C-type_lectin-like/link_sf"/>
</dbReference>
<dbReference type="InParanoid" id="A0A6P8PI85"/>
<protein>
    <submittedName>
        <fullName evidence="4">Macrophage mannose receptor 1-like</fullName>
    </submittedName>
</protein>
<dbReference type="GeneID" id="117351820"/>
<dbReference type="Gene3D" id="3.10.100.10">
    <property type="entry name" value="Mannose-Binding Protein A, subunit A"/>
    <property type="match status" value="2"/>
</dbReference>
<reference evidence="4" key="1">
    <citation type="submission" date="2025-08" db="UniProtKB">
        <authorList>
            <consortium name="RefSeq"/>
        </authorList>
    </citation>
    <scope>IDENTIFICATION</scope>
</reference>
<feature type="domain" description="C-type lectin" evidence="2">
    <location>
        <begin position="89"/>
        <end position="189"/>
    </location>
</feature>
<dbReference type="OrthoDB" id="2142683at2759"/>
<dbReference type="InterPro" id="IPR050828">
    <property type="entry name" value="C-type_lectin/matrix_domain"/>
</dbReference>
<keyword evidence="3" id="KW-1185">Reference proteome</keyword>
<accession>A0A6P8PI85</accession>
<dbReference type="SUPFAM" id="SSF56436">
    <property type="entry name" value="C-type lectin-like"/>
    <property type="match status" value="2"/>
</dbReference>
<evidence type="ECO:0000256" key="1">
    <source>
        <dbReference type="ARBA" id="ARBA00004401"/>
    </source>
</evidence>
<dbReference type="PANTHER" id="PTHR45710">
    <property type="entry name" value="C-TYPE LECTIN DOMAIN-CONTAINING PROTEIN 180"/>
    <property type="match status" value="1"/>
</dbReference>
<organism evidence="3 4">
    <name type="scientific">Geotrypetes seraphini</name>
    <name type="common">Gaboon caecilian</name>
    <name type="synonym">Caecilia seraphini</name>
    <dbReference type="NCBI Taxonomy" id="260995"/>
    <lineage>
        <taxon>Eukaryota</taxon>
        <taxon>Metazoa</taxon>
        <taxon>Chordata</taxon>
        <taxon>Craniata</taxon>
        <taxon>Vertebrata</taxon>
        <taxon>Euteleostomi</taxon>
        <taxon>Amphibia</taxon>
        <taxon>Gymnophiona</taxon>
        <taxon>Geotrypetes</taxon>
    </lineage>
</organism>
<evidence type="ECO:0000259" key="2">
    <source>
        <dbReference type="PROSITE" id="PS50041"/>
    </source>
</evidence>
<dbReference type="Proteomes" id="UP000515159">
    <property type="component" value="Chromosome 18"/>
</dbReference>
<evidence type="ECO:0000313" key="4">
    <source>
        <dbReference type="RefSeq" id="XP_033783554.1"/>
    </source>
</evidence>
<sequence>MTCKMTVDMGCKRCFFGSPTSMRLSFSQFSKAVASSFPTAIKKEFNEASQNLEVPKNAKEKLKVADDITGTAGVGLAVRCPNSPGWQKNNNTCYLISTDAKNWSDARDLCRKYRSTELIKLETMEEKSWIASKGLGNPWIGLNAPTGEGWRWADSTPLNGRLTCVPSDCLLGLSSDKVDCNSESTWICKKSPDGSFFEIENMLLISNTDYVIETYKTLYEASGNCVNLMEKCTGIVDQEGVFYTVNGGLLAQSITTQVKLHVKADCKVNFYGFTCDPCPPCPGNVTCNPWTGLCDNKICEEVIQAKCRDPLSEQCPSDWLPWQDNCYYVEKAQRKTWPEARLWCRHFLESDLVKMETNEEKDHMMTLQTSNTWVGLHHKSTSTGWTWADGKKVPTAITGQGSFSLIILSL</sequence>
<dbReference type="InterPro" id="IPR001304">
    <property type="entry name" value="C-type_lectin-like"/>
</dbReference>
<name>A0A6P8PI85_GEOSA</name>
<dbReference type="SMART" id="SM00034">
    <property type="entry name" value="CLECT"/>
    <property type="match status" value="2"/>
</dbReference>
<feature type="domain" description="C-type lectin" evidence="2">
    <location>
        <begin position="322"/>
        <end position="393"/>
    </location>
</feature>
<dbReference type="InterPro" id="IPR016187">
    <property type="entry name" value="CTDL_fold"/>
</dbReference>
<proteinExistence type="predicted"/>